<keyword evidence="11 14" id="KW-0472">Membrane</keyword>
<comment type="catalytic activity">
    <reaction evidence="1">
        <text>S-ubiquitinyl-[E2 ubiquitin-conjugating enzyme]-L-cysteine + [acceptor protein]-L-lysine = [E2 ubiquitin-conjugating enzyme]-L-cysteine + N(6)-ubiquitinyl-[acceptor protein]-L-lysine.</text>
        <dbReference type="EC" id="2.3.2.27"/>
    </reaction>
</comment>
<dbReference type="Pfam" id="PF18212">
    <property type="entry name" value="ZNRF_3_ecto"/>
    <property type="match status" value="1"/>
</dbReference>
<dbReference type="InterPro" id="IPR051073">
    <property type="entry name" value="ZNRF3_Arkadia_E3_ligases"/>
</dbReference>
<evidence type="ECO:0000256" key="8">
    <source>
        <dbReference type="ARBA" id="ARBA00022729"/>
    </source>
</evidence>
<dbReference type="EC" id="2.3.2.27" evidence="4"/>
<proteinExistence type="predicted"/>
<dbReference type="UniPathway" id="UPA00143"/>
<sequence length="293" mass="32143">MTVRRRQLPGLWPWLLMAALQVVLGQTGLELAAAVESERSAPKAVIKVTLLKQEPAGKPITLEGVFAGASVRASAEGKLMQSHPLSLCNTSDDERQESIFISIVKLENPEHKVPRCQTLMEKAQLALDRGAQAVIFDVTDDATAAAELRDPRGLPRPVVLVQARDAEVLMGLVNRNEEAMVQIEVKIEPNKWPHYDVGILLTVVLAMLAIIIIFAFRFKCKQNRNQDSIHQQTVRAINRLGTRTYNSQGRSRNQRTRGGRDSGSSSTSTPVCAICLEEFLDGQVPGLAGNPAH</sequence>
<evidence type="ECO:0000256" key="12">
    <source>
        <dbReference type="ARBA" id="ARBA00046288"/>
    </source>
</evidence>
<feature type="region of interest" description="Disordered" evidence="13">
    <location>
        <begin position="240"/>
        <end position="267"/>
    </location>
</feature>
<feature type="chain" id="PRO_5035322793" description="RING-type E3 ubiquitin transferase" evidence="15">
    <location>
        <begin position="26"/>
        <end position="293"/>
    </location>
</feature>
<keyword evidence="6" id="KW-0808">Transferase</keyword>
<accession>A0A8J7NJ66</accession>
<comment type="caution">
    <text evidence="17">The sequence shown here is derived from an EMBL/GenBank/DDBJ whole genome shotgun (WGS) entry which is preliminary data.</text>
</comment>
<dbReference type="EMBL" id="JAAWVO010009951">
    <property type="protein sequence ID" value="MBN3313059.1"/>
    <property type="molecule type" value="Genomic_DNA"/>
</dbReference>
<gene>
    <name evidence="17" type="primary">Rnf43</name>
    <name evidence="17" type="ORF">GTO95_0017096</name>
</gene>
<evidence type="ECO:0000256" key="11">
    <source>
        <dbReference type="ARBA" id="ARBA00023136"/>
    </source>
</evidence>
<comment type="subcellular location">
    <subcellularLocation>
        <location evidence="2">Cell membrane</location>
    </subcellularLocation>
    <subcellularLocation>
        <location evidence="12">Endomembrane system</location>
        <topology evidence="12">Single-pass type I membrane protein</topology>
    </subcellularLocation>
</comment>
<dbReference type="GO" id="GO:0005886">
    <property type="term" value="C:plasma membrane"/>
    <property type="evidence" value="ECO:0007669"/>
    <property type="project" value="UniProtKB-SubCell"/>
</dbReference>
<dbReference type="PANTHER" id="PTHR16200">
    <property type="entry name" value="RING ZINC FINGER"/>
    <property type="match status" value="1"/>
</dbReference>
<evidence type="ECO:0000256" key="13">
    <source>
        <dbReference type="SAM" id="MobiDB-lite"/>
    </source>
</evidence>
<dbReference type="Proteomes" id="UP000736164">
    <property type="component" value="Unassembled WGS sequence"/>
</dbReference>
<keyword evidence="9" id="KW-0833">Ubl conjugation pathway</keyword>
<feature type="compositionally biased region" description="Polar residues" evidence="13">
    <location>
        <begin position="240"/>
        <end position="251"/>
    </location>
</feature>
<name>A0A8J7NJ66_ATRSP</name>
<keyword evidence="8 15" id="KW-0732">Signal</keyword>
<protein>
    <recommendedName>
        <fullName evidence="4">RING-type E3 ubiquitin transferase</fullName>
        <ecNumber evidence="4">2.3.2.27</ecNumber>
    </recommendedName>
</protein>
<reference evidence="17" key="1">
    <citation type="journal article" date="2021" name="Cell">
        <title>Tracing the genetic footprints of vertebrate landing in non-teleost ray-finned fishes.</title>
        <authorList>
            <person name="Bi X."/>
            <person name="Wang K."/>
            <person name="Yang L."/>
            <person name="Pan H."/>
            <person name="Jiang H."/>
            <person name="Wei Q."/>
            <person name="Fang M."/>
            <person name="Yu H."/>
            <person name="Zhu C."/>
            <person name="Cai Y."/>
            <person name="He Y."/>
            <person name="Gan X."/>
            <person name="Zeng H."/>
            <person name="Yu D."/>
            <person name="Zhu Y."/>
            <person name="Jiang H."/>
            <person name="Qiu Q."/>
            <person name="Yang H."/>
            <person name="Zhang Y.E."/>
            <person name="Wang W."/>
            <person name="Zhu M."/>
            <person name="He S."/>
            <person name="Zhang G."/>
        </authorList>
    </citation>
    <scope>NUCLEOTIDE SEQUENCE</scope>
    <source>
        <strain evidence="17">Allg_001</strain>
    </source>
</reference>
<evidence type="ECO:0000313" key="18">
    <source>
        <dbReference type="Proteomes" id="UP000736164"/>
    </source>
</evidence>
<evidence type="ECO:0000256" key="1">
    <source>
        <dbReference type="ARBA" id="ARBA00000900"/>
    </source>
</evidence>
<dbReference type="GO" id="GO:0061630">
    <property type="term" value="F:ubiquitin protein ligase activity"/>
    <property type="evidence" value="ECO:0007669"/>
    <property type="project" value="UniProtKB-EC"/>
</dbReference>
<evidence type="ECO:0000256" key="7">
    <source>
        <dbReference type="ARBA" id="ARBA00022692"/>
    </source>
</evidence>
<dbReference type="GO" id="GO:0016874">
    <property type="term" value="F:ligase activity"/>
    <property type="evidence" value="ECO:0007669"/>
    <property type="project" value="UniProtKB-KW"/>
</dbReference>
<feature type="signal peptide" evidence="15">
    <location>
        <begin position="1"/>
        <end position="25"/>
    </location>
</feature>
<evidence type="ECO:0000256" key="15">
    <source>
        <dbReference type="SAM" id="SignalP"/>
    </source>
</evidence>
<dbReference type="AlphaFoldDB" id="A0A8J7NJ66"/>
<feature type="non-terminal residue" evidence="17">
    <location>
        <position position="1"/>
    </location>
</feature>
<feature type="non-terminal residue" evidence="17">
    <location>
        <position position="293"/>
    </location>
</feature>
<evidence type="ECO:0000256" key="5">
    <source>
        <dbReference type="ARBA" id="ARBA00022475"/>
    </source>
</evidence>
<evidence type="ECO:0000259" key="16">
    <source>
        <dbReference type="Pfam" id="PF18212"/>
    </source>
</evidence>
<dbReference type="GO" id="GO:0016567">
    <property type="term" value="P:protein ubiquitination"/>
    <property type="evidence" value="ECO:0007669"/>
    <property type="project" value="UniProtKB-UniPathway"/>
</dbReference>
<evidence type="ECO:0000313" key="17">
    <source>
        <dbReference type="EMBL" id="MBN3313059.1"/>
    </source>
</evidence>
<feature type="transmembrane region" description="Helical" evidence="14">
    <location>
        <begin position="197"/>
        <end position="216"/>
    </location>
</feature>
<keyword evidence="18" id="KW-1185">Reference proteome</keyword>
<keyword evidence="17" id="KW-0436">Ligase</keyword>
<keyword evidence="5" id="KW-1003">Cell membrane</keyword>
<dbReference type="InterPro" id="IPR040700">
    <property type="entry name" value="ZNRF-3_ecto"/>
</dbReference>
<comment type="pathway">
    <text evidence="3">Protein modification; protein ubiquitination.</text>
</comment>
<feature type="domain" description="ZNRF-3 ectodomain" evidence="16">
    <location>
        <begin position="82"/>
        <end position="186"/>
    </location>
</feature>
<evidence type="ECO:0000256" key="10">
    <source>
        <dbReference type="ARBA" id="ARBA00022989"/>
    </source>
</evidence>
<dbReference type="FunFam" id="3.50.30.30:FF:000023">
    <property type="entry name" value="E3 ubiquitin-protein ligase RNF43 isoform X2"/>
    <property type="match status" value="1"/>
</dbReference>
<evidence type="ECO:0000256" key="4">
    <source>
        <dbReference type="ARBA" id="ARBA00012483"/>
    </source>
</evidence>
<evidence type="ECO:0000256" key="14">
    <source>
        <dbReference type="SAM" id="Phobius"/>
    </source>
</evidence>
<evidence type="ECO:0000256" key="2">
    <source>
        <dbReference type="ARBA" id="ARBA00004236"/>
    </source>
</evidence>
<dbReference type="GO" id="GO:0012505">
    <property type="term" value="C:endomembrane system"/>
    <property type="evidence" value="ECO:0007669"/>
    <property type="project" value="UniProtKB-SubCell"/>
</dbReference>
<evidence type="ECO:0000256" key="6">
    <source>
        <dbReference type="ARBA" id="ARBA00022679"/>
    </source>
</evidence>
<keyword evidence="10 14" id="KW-1133">Transmembrane helix</keyword>
<evidence type="ECO:0000256" key="9">
    <source>
        <dbReference type="ARBA" id="ARBA00022786"/>
    </source>
</evidence>
<evidence type="ECO:0000256" key="3">
    <source>
        <dbReference type="ARBA" id="ARBA00004906"/>
    </source>
</evidence>
<dbReference type="Gene3D" id="3.50.30.30">
    <property type="match status" value="1"/>
</dbReference>
<organism evidence="17 18">
    <name type="scientific">Atractosteus spatula</name>
    <name type="common">Alligator gar</name>
    <name type="synonym">Lepisosteus spatula</name>
    <dbReference type="NCBI Taxonomy" id="7917"/>
    <lineage>
        <taxon>Eukaryota</taxon>
        <taxon>Metazoa</taxon>
        <taxon>Chordata</taxon>
        <taxon>Craniata</taxon>
        <taxon>Vertebrata</taxon>
        <taxon>Euteleostomi</taxon>
        <taxon>Actinopterygii</taxon>
        <taxon>Neopterygii</taxon>
        <taxon>Holostei</taxon>
        <taxon>Semionotiformes</taxon>
        <taxon>Lepisosteidae</taxon>
        <taxon>Atractosteus</taxon>
    </lineage>
</organism>
<keyword evidence="7 14" id="KW-0812">Transmembrane</keyword>